<organism evidence="3 4">
    <name type="scientific">Halarchaeum rubridurum</name>
    <dbReference type="NCBI Taxonomy" id="489911"/>
    <lineage>
        <taxon>Archaea</taxon>
        <taxon>Methanobacteriati</taxon>
        <taxon>Methanobacteriota</taxon>
        <taxon>Stenosarchaea group</taxon>
        <taxon>Halobacteria</taxon>
        <taxon>Halobacteriales</taxon>
        <taxon>Halobacteriaceae</taxon>
    </lineage>
</organism>
<dbReference type="EMBL" id="JAGGKO010000003">
    <property type="protein sequence ID" value="MBP1954912.1"/>
    <property type="molecule type" value="Genomic_DNA"/>
</dbReference>
<reference evidence="3" key="1">
    <citation type="submission" date="2021-03" db="EMBL/GenBank/DDBJ databases">
        <title>Genomic Encyclopedia of Type Strains, Phase IV (KMG-IV): sequencing the most valuable type-strain genomes for metagenomic binning, comparative biology and taxonomic classification.</title>
        <authorList>
            <person name="Goeker M."/>
        </authorList>
    </citation>
    <scope>NUCLEOTIDE SEQUENCE</scope>
    <source>
        <strain evidence="3">DSM 22443</strain>
    </source>
</reference>
<evidence type="ECO:0000313" key="3">
    <source>
        <dbReference type="EMBL" id="MBP1954912.1"/>
    </source>
</evidence>
<feature type="region of interest" description="Disordered" evidence="1">
    <location>
        <begin position="165"/>
        <end position="199"/>
    </location>
</feature>
<dbReference type="AlphaFoldDB" id="A0A8T4GQU2"/>
<dbReference type="Pfam" id="PF26490">
    <property type="entry name" value="DUF8159"/>
    <property type="match status" value="1"/>
</dbReference>
<sequence length="199" mass="20556">MTSRRSVLAATGSAAAAALAGCTGDSSDGGNTVTATEPDGDGTATAGELRWLLAHGDGALDVRSMRVDGDRIDVTFASDADDLTAFLQEIGKVLNAYARYVDSDGSATRLVGHVADRATTDYTGGGEYGQADRFHVEREWAVRFNDGDLSKREYLQKALNTRAYVGRGTGGNESTDGVTGTSAAANDSESSTASTTEGA</sequence>
<protein>
    <recommendedName>
        <fullName evidence="2">DUF8159 domain-containing protein</fullName>
    </recommendedName>
</protein>
<proteinExistence type="predicted"/>
<evidence type="ECO:0000313" key="4">
    <source>
        <dbReference type="Proteomes" id="UP000765891"/>
    </source>
</evidence>
<accession>A0A8T4GQU2</accession>
<dbReference type="PROSITE" id="PS51257">
    <property type="entry name" value="PROKAR_LIPOPROTEIN"/>
    <property type="match status" value="1"/>
</dbReference>
<feature type="compositionally biased region" description="Low complexity" evidence="1">
    <location>
        <begin position="181"/>
        <end position="199"/>
    </location>
</feature>
<name>A0A8T4GQU2_9EURY</name>
<evidence type="ECO:0000256" key="1">
    <source>
        <dbReference type="SAM" id="MobiDB-lite"/>
    </source>
</evidence>
<dbReference type="InterPro" id="IPR006311">
    <property type="entry name" value="TAT_signal"/>
</dbReference>
<dbReference type="RefSeq" id="WP_229732358.1">
    <property type="nucleotide sequence ID" value="NZ_BMOO01000004.1"/>
</dbReference>
<evidence type="ECO:0000259" key="2">
    <source>
        <dbReference type="Pfam" id="PF26490"/>
    </source>
</evidence>
<dbReference type="Proteomes" id="UP000765891">
    <property type="component" value="Unassembled WGS sequence"/>
</dbReference>
<dbReference type="InterPro" id="IPR058473">
    <property type="entry name" value="DUF8159"/>
</dbReference>
<dbReference type="PROSITE" id="PS51318">
    <property type="entry name" value="TAT"/>
    <property type="match status" value="1"/>
</dbReference>
<gene>
    <name evidence="3" type="ORF">J2752_001824</name>
</gene>
<comment type="caution">
    <text evidence="3">The sequence shown here is derived from an EMBL/GenBank/DDBJ whole genome shotgun (WGS) entry which is preliminary data.</text>
</comment>
<feature type="domain" description="DUF8159" evidence="2">
    <location>
        <begin position="59"/>
        <end position="164"/>
    </location>
</feature>